<dbReference type="Proteomes" id="UP000275024">
    <property type="component" value="Unassembled WGS sequence"/>
</dbReference>
<dbReference type="AlphaFoldDB" id="A0A3A9WCC0"/>
<dbReference type="SUPFAM" id="SSF56784">
    <property type="entry name" value="HAD-like"/>
    <property type="match status" value="1"/>
</dbReference>
<dbReference type="Pfam" id="PF25109">
    <property type="entry name" value="HAD_PNKP"/>
    <property type="match status" value="1"/>
</dbReference>
<dbReference type="EMBL" id="RBDX01000005">
    <property type="protein sequence ID" value="RKN10645.1"/>
    <property type="molecule type" value="Genomic_DNA"/>
</dbReference>
<evidence type="ECO:0000313" key="3">
    <source>
        <dbReference type="EMBL" id="RKN24905.1"/>
    </source>
</evidence>
<name>A0A3A9WCC0_9ACTN</name>
<evidence type="ECO:0000259" key="1">
    <source>
        <dbReference type="Pfam" id="PF25109"/>
    </source>
</evidence>
<sequence length="154" mass="17454">MFDLDGTLTDTRHRLRFLERSPRDWEAFFAAAADDPPLGRGVALALEHAATSDLAYVTGRPERLRGATVDWLRAHGLPRGELLMRRDGDRRPARVAKPELLRRLARGRKVAVVVDDDRLVCDAYRRAGFRVVHADWMAATPEVLEEAQEREGRT</sequence>
<proteinExistence type="predicted"/>
<evidence type="ECO:0000313" key="5">
    <source>
        <dbReference type="Proteomes" id="UP000275024"/>
    </source>
</evidence>
<dbReference type="Proteomes" id="UP000268652">
    <property type="component" value="Unassembled WGS sequence"/>
</dbReference>
<keyword evidence="4" id="KW-1185">Reference proteome</keyword>
<dbReference type="InterPro" id="IPR036412">
    <property type="entry name" value="HAD-like_sf"/>
</dbReference>
<evidence type="ECO:0000313" key="4">
    <source>
        <dbReference type="Proteomes" id="UP000268652"/>
    </source>
</evidence>
<dbReference type="InterPro" id="IPR023214">
    <property type="entry name" value="HAD_sf"/>
</dbReference>
<gene>
    <name evidence="3" type="ORF">D7318_09445</name>
    <name evidence="2" type="ORF">D7319_08270</name>
</gene>
<feature type="domain" description="Polynucleotide kinase PNKP phosphatase" evidence="1">
    <location>
        <begin position="1"/>
        <end position="132"/>
    </location>
</feature>
<dbReference type="InterPro" id="IPR056782">
    <property type="entry name" value="HAD_PNKP"/>
</dbReference>
<comment type="caution">
    <text evidence="2">The sequence shown here is derived from an EMBL/GenBank/DDBJ whole genome shotgun (WGS) entry which is preliminary data.</text>
</comment>
<dbReference type="EMBL" id="RBDY01000005">
    <property type="protein sequence ID" value="RKN24905.1"/>
    <property type="molecule type" value="Genomic_DNA"/>
</dbReference>
<accession>A0A3A9WCC0</accession>
<evidence type="ECO:0000313" key="2">
    <source>
        <dbReference type="EMBL" id="RKN10645.1"/>
    </source>
</evidence>
<reference evidence="4 5" key="1">
    <citation type="submission" date="2018-09" db="EMBL/GenBank/DDBJ databases">
        <title>Streptomyces sp. nov. DS1-2, an endophytic actinomycete isolated from roots of Dendrobium scabrilingue.</title>
        <authorList>
            <person name="Kuncharoen N."/>
            <person name="Kudo T."/>
            <person name="Ohkuma M."/>
            <person name="Yuki M."/>
            <person name="Tanasupawat S."/>
        </authorList>
    </citation>
    <scope>NUCLEOTIDE SEQUENCE [LARGE SCALE GENOMIC DNA]</scope>
    <source>
        <strain evidence="2 5">AZ1-7</strain>
        <strain evidence="3 4">DS1-2</strain>
    </source>
</reference>
<dbReference type="OrthoDB" id="5189293at2"/>
<protein>
    <recommendedName>
        <fullName evidence="1">Polynucleotide kinase PNKP phosphatase domain-containing protein</fullName>
    </recommendedName>
</protein>
<organism evidence="2 5">
    <name type="scientific">Streptomyces radicis</name>
    <dbReference type="NCBI Taxonomy" id="1750517"/>
    <lineage>
        <taxon>Bacteria</taxon>
        <taxon>Bacillati</taxon>
        <taxon>Actinomycetota</taxon>
        <taxon>Actinomycetes</taxon>
        <taxon>Kitasatosporales</taxon>
        <taxon>Streptomycetaceae</taxon>
        <taxon>Streptomyces</taxon>
    </lineage>
</organism>
<dbReference type="Gene3D" id="3.40.50.1000">
    <property type="entry name" value="HAD superfamily/HAD-like"/>
    <property type="match status" value="1"/>
</dbReference>